<dbReference type="InterPro" id="IPR020904">
    <property type="entry name" value="Sc_DH/Rdtase_CS"/>
</dbReference>
<dbReference type="Pfam" id="PF00106">
    <property type="entry name" value="adh_short"/>
    <property type="match status" value="1"/>
</dbReference>
<evidence type="ECO:0000256" key="1">
    <source>
        <dbReference type="ARBA" id="ARBA00006484"/>
    </source>
</evidence>
<dbReference type="EMBL" id="JACBZM010000001">
    <property type="protein sequence ID" value="NYI45122.1"/>
    <property type="molecule type" value="Genomic_DNA"/>
</dbReference>
<comment type="caution">
    <text evidence="5">The sequence shown here is derived from an EMBL/GenBank/DDBJ whole genome shotgun (WGS) entry which is preliminary data.</text>
</comment>
<evidence type="ECO:0000256" key="2">
    <source>
        <dbReference type="ARBA" id="ARBA00022857"/>
    </source>
</evidence>
<dbReference type="AlphaFoldDB" id="A0A7Z0CNS5"/>
<dbReference type="Proteomes" id="UP000562045">
    <property type="component" value="Unassembled WGS sequence"/>
</dbReference>
<proteinExistence type="inferred from homology"/>
<reference evidence="5 6" key="1">
    <citation type="submission" date="2020-07" db="EMBL/GenBank/DDBJ databases">
        <title>Sequencing the genomes of 1000 actinobacteria strains.</title>
        <authorList>
            <person name="Klenk H.-P."/>
        </authorList>
    </citation>
    <scope>NUCLEOTIDE SEQUENCE [LARGE SCALE GENOMIC DNA]</scope>
    <source>
        <strain evidence="5 6">DSM 15131</strain>
    </source>
</reference>
<keyword evidence="3" id="KW-0560">Oxidoreductase</keyword>
<evidence type="ECO:0000313" key="6">
    <source>
        <dbReference type="Proteomes" id="UP000562045"/>
    </source>
</evidence>
<comment type="similarity">
    <text evidence="1 4">Belongs to the short-chain dehydrogenases/reductases (SDR) family.</text>
</comment>
<dbReference type="InterPro" id="IPR036291">
    <property type="entry name" value="NAD(P)-bd_dom_sf"/>
</dbReference>
<protein>
    <submittedName>
        <fullName evidence="5">NAD(P)-dependent dehydrogenase (Short-subunit alcohol dehydrogenase family)</fullName>
    </submittedName>
</protein>
<dbReference type="PRINTS" id="PR00081">
    <property type="entry name" value="GDHRDH"/>
</dbReference>
<name>A0A7Z0CNS5_9ACTN</name>
<dbReference type="CDD" id="cd05233">
    <property type="entry name" value="SDR_c"/>
    <property type="match status" value="1"/>
</dbReference>
<dbReference type="GO" id="GO:0016491">
    <property type="term" value="F:oxidoreductase activity"/>
    <property type="evidence" value="ECO:0007669"/>
    <property type="project" value="UniProtKB-KW"/>
</dbReference>
<sequence length="267" mass="28159">MTDQQPNQQPQTRVLITGAASGLGAAFASAWEARGARVLRTDRVADESAGELRLDITSDADWVAAREHVEREWGGLDVLVNNAGIAGGGRLDVSGIDEWQRLVDINLLGAVRGTATFTPLFKRQGSGRIVNVASLAGLVHPAGMAGYNATKAAVVALTETTGHELAAHGVTAHVVCPSYFRTNLMAGVEGRDAALQHVMTKLVEDSPISADDIATAVLDAIDAGTELIIPDEAARGAYQLKQADRAAYDAVMRAQARKLDVIAENAR</sequence>
<dbReference type="PANTHER" id="PTHR43391:SF14">
    <property type="entry name" value="DEHYDROGENASE_REDUCTASE SDR FAMILY PROTEIN 7-LIKE"/>
    <property type="match status" value="1"/>
</dbReference>
<dbReference type="RefSeq" id="WP_179648816.1">
    <property type="nucleotide sequence ID" value="NZ_JACBZM010000001.1"/>
</dbReference>
<evidence type="ECO:0000256" key="3">
    <source>
        <dbReference type="ARBA" id="ARBA00023002"/>
    </source>
</evidence>
<dbReference type="PRINTS" id="PR00080">
    <property type="entry name" value="SDRFAMILY"/>
</dbReference>
<keyword evidence="2" id="KW-0521">NADP</keyword>
<evidence type="ECO:0000313" key="5">
    <source>
        <dbReference type="EMBL" id="NYI45122.1"/>
    </source>
</evidence>
<dbReference type="PANTHER" id="PTHR43391">
    <property type="entry name" value="RETINOL DEHYDROGENASE-RELATED"/>
    <property type="match status" value="1"/>
</dbReference>
<accession>A0A7Z0CNS5</accession>
<dbReference type="Gene3D" id="3.40.50.720">
    <property type="entry name" value="NAD(P)-binding Rossmann-like Domain"/>
    <property type="match status" value="1"/>
</dbReference>
<gene>
    <name evidence="5" type="ORF">BJ993_002202</name>
</gene>
<dbReference type="PROSITE" id="PS00061">
    <property type="entry name" value="ADH_SHORT"/>
    <property type="match status" value="1"/>
</dbReference>
<dbReference type="InterPro" id="IPR002347">
    <property type="entry name" value="SDR_fam"/>
</dbReference>
<evidence type="ECO:0000256" key="4">
    <source>
        <dbReference type="RuleBase" id="RU000363"/>
    </source>
</evidence>
<dbReference type="SUPFAM" id="SSF51735">
    <property type="entry name" value="NAD(P)-binding Rossmann-fold domains"/>
    <property type="match status" value="1"/>
</dbReference>
<organism evidence="5 6">
    <name type="scientific">Nocardioides aromaticivorans</name>
    <dbReference type="NCBI Taxonomy" id="200618"/>
    <lineage>
        <taxon>Bacteria</taxon>
        <taxon>Bacillati</taxon>
        <taxon>Actinomycetota</taxon>
        <taxon>Actinomycetes</taxon>
        <taxon>Propionibacteriales</taxon>
        <taxon>Nocardioidaceae</taxon>
        <taxon>Nocardioides</taxon>
    </lineage>
</organism>